<evidence type="ECO:0000313" key="3">
    <source>
        <dbReference type="EMBL" id="VDP73261.1"/>
    </source>
</evidence>
<evidence type="ECO:0000259" key="2">
    <source>
        <dbReference type="Pfam" id="PF04991"/>
    </source>
</evidence>
<feature type="transmembrane region" description="Helical" evidence="1">
    <location>
        <begin position="18"/>
        <end position="36"/>
    </location>
</feature>
<dbReference type="OrthoDB" id="419198at2759"/>
<feature type="domain" description="LicD/FKTN/FKRP nucleotidyltransferase" evidence="2">
    <location>
        <begin position="129"/>
        <end position="156"/>
    </location>
</feature>
<dbReference type="Proteomes" id="UP000272942">
    <property type="component" value="Unassembled WGS sequence"/>
</dbReference>
<keyword evidence="1" id="KW-0812">Transmembrane</keyword>
<reference evidence="3 4" key="2">
    <citation type="submission" date="2018-11" db="EMBL/GenBank/DDBJ databases">
        <authorList>
            <consortium name="Pathogen Informatics"/>
        </authorList>
    </citation>
    <scope>NUCLEOTIDE SEQUENCE [LARGE SCALE GENOMIC DNA]</scope>
    <source>
        <strain evidence="3 4">Egypt</strain>
    </source>
</reference>
<reference evidence="5" key="1">
    <citation type="submission" date="2016-06" db="UniProtKB">
        <authorList>
            <consortium name="WormBaseParasite"/>
        </authorList>
    </citation>
    <scope>IDENTIFICATION</scope>
</reference>
<accession>A0A183ACG9</accession>
<proteinExistence type="predicted"/>
<keyword evidence="1" id="KW-0472">Membrane</keyword>
<dbReference type="InterPro" id="IPR007074">
    <property type="entry name" value="LicD/FKTN/FKRP_NTP_transf"/>
</dbReference>
<organism evidence="5">
    <name type="scientific">Echinostoma caproni</name>
    <dbReference type="NCBI Taxonomy" id="27848"/>
    <lineage>
        <taxon>Eukaryota</taxon>
        <taxon>Metazoa</taxon>
        <taxon>Spiralia</taxon>
        <taxon>Lophotrochozoa</taxon>
        <taxon>Platyhelminthes</taxon>
        <taxon>Trematoda</taxon>
        <taxon>Digenea</taxon>
        <taxon>Plagiorchiida</taxon>
        <taxon>Echinostomata</taxon>
        <taxon>Echinostomatoidea</taxon>
        <taxon>Echinostomatidae</taxon>
        <taxon>Echinostoma</taxon>
    </lineage>
</organism>
<evidence type="ECO:0000313" key="4">
    <source>
        <dbReference type="Proteomes" id="UP000272942"/>
    </source>
</evidence>
<evidence type="ECO:0000256" key="1">
    <source>
        <dbReference type="SAM" id="Phobius"/>
    </source>
</evidence>
<dbReference type="WBParaSite" id="ECPE_0000466601-mRNA-1">
    <property type="protein sequence ID" value="ECPE_0000466601-mRNA-1"/>
    <property type="gene ID" value="ECPE_0000466601"/>
</dbReference>
<dbReference type="Pfam" id="PF04991">
    <property type="entry name" value="LicD"/>
    <property type="match status" value="1"/>
</dbReference>
<sequence>MHHLISIISARCVNKRRLFYILLGLVLTVVVLYNRGNSPKPKRVSIYPFFVKPHFNENQWDQLPDLRKISWPKSPCASIPTGSRFGPYHVVRLPKPLDPVMSCGQRNVSKQLLKIFTNLMFANGFGDRFMLNGGTLVGSYQHHDLVPWDDDMDVLVDMTVRPQVLQLLRTLEPEFIINTNSQHDKFYTKIMNSSQLDLDLPLSRITSNFTWAWPYLDIGYFESNSTHFWDVSNIKKPDKILIKSLVFPLLFRPLGTDWYPTPFNALGYMTQIYGSKRGCAVFGYSHVLEGRQPRGRAYCWSLTRRYAFVKHLLARPNQYVLSEPQWRRQVTVGLEMLFYSTLYGPKILHTLPIPTVLDATSTNTQLFSYIYI</sequence>
<dbReference type="GO" id="GO:0009100">
    <property type="term" value="P:glycoprotein metabolic process"/>
    <property type="evidence" value="ECO:0007669"/>
    <property type="project" value="UniProtKB-ARBA"/>
</dbReference>
<keyword evidence="1" id="KW-1133">Transmembrane helix</keyword>
<name>A0A183ACG9_9TREM</name>
<evidence type="ECO:0000313" key="5">
    <source>
        <dbReference type="WBParaSite" id="ECPE_0000466601-mRNA-1"/>
    </source>
</evidence>
<protein>
    <submittedName>
        <fullName evidence="5">Lipopolysaccharide choline phosphotransferase</fullName>
    </submittedName>
</protein>
<dbReference type="EMBL" id="UZAN01041511">
    <property type="protein sequence ID" value="VDP73261.1"/>
    <property type="molecule type" value="Genomic_DNA"/>
</dbReference>
<gene>
    <name evidence="3" type="ORF">ECPE_LOCUS4654</name>
</gene>
<keyword evidence="4" id="KW-1185">Reference proteome</keyword>
<dbReference type="AlphaFoldDB" id="A0A183ACG9"/>